<dbReference type="Proteomes" id="UP000594261">
    <property type="component" value="Chromosome 10"/>
</dbReference>
<name>A0A7N2RCI9_QUELO</name>
<evidence type="ECO:0000313" key="1">
    <source>
        <dbReference type="EnsemblPlants" id="QL10p052033:mrna:CDS:4"/>
    </source>
</evidence>
<dbReference type="Gramene" id="QL10p052033:mrna">
    <property type="protein sequence ID" value="QL10p052033:mrna:CDS:4"/>
    <property type="gene ID" value="QL10p052033"/>
</dbReference>
<reference evidence="1" key="2">
    <citation type="submission" date="2021-01" db="UniProtKB">
        <authorList>
            <consortium name="EnsemblPlants"/>
        </authorList>
    </citation>
    <scope>IDENTIFICATION</scope>
</reference>
<dbReference type="AlphaFoldDB" id="A0A7N2RCI9"/>
<dbReference type="EnsemblPlants" id="QL10p052033:mrna">
    <property type="protein sequence ID" value="QL10p052033:mrna:CDS:4"/>
    <property type="gene ID" value="QL10p052033"/>
</dbReference>
<dbReference type="PANTHER" id="PTHR36617">
    <property type="entry name" value="PROTEIN, PUTATIVE-RELATED"/>
    <property type="match status" value="1"/>
</dbReference>
<keyword evidence="2" id="KW-1185">Reference proteome</keyword>
<evidence type="ECO:0000313" key="2">
    <source>
        <dbReference type="Proteomes" id="UP000594261"/>
    </source>
</evidence>
<organism evidence="1 2">
    <name type="scientific">Quercus lobata</name>
    <name type="common">Valley oak</name>
    <dbReference type="NCBI Taxonomy" id="97700"/>
    <lineage>
        <taxon>Eukaryota</taxon>
        <taxon>Viridiplantae</taxon>
        <taxon>Streptophyta</taxon>
        <taxon>Embryophyta</taxon>
        <taxon>Tracheophyta</taxon>
        <taxon>Spermatophyta</taxon>
        <taxon>Magnoliopsida</taxon>
        <taxon>eudicotyledons</taxon>
        <taxon>Gunneridae</taxon>
        <taxon>Pentapetalae</taxon>
        <taxon>rosids</taxon>
        <taxon>fabids</taxon>
        <taxon>Fagales</taxon>
        <taxon>Fagaceae</taxon>
        <taxon>Quercus</taxon>
    </lineage>
</organism>
<reference evidence="1 2" key="1">
    <citation type="journal article" date="2016" name="G3 (Bethesda)">
        <title>First Draft Assembly and Annotation of the Genome of a California Endemic Oak Quercus lobata Nee (Fagaceae).</title>
        <authorList>
            <person name="Sork V.L."/>
            <person name="Fitz-Gibbon S.T."/>
            <person name="Puiu D."/>
            <person name="Crepeau M."/>
            <person name="Gugger P.F."/>
            <person name="Sherman R."/>
            <person name="Stevens K."/>
            <person name="Langley C.H."/>
            <person name="Pellegrini M."/>
            <person name="Salzberg S.L."/>
        </authorList>
    </citation>
    <scope>NUCLEOTIDE SEQUENCE [LARGE SCALE GENOMIC DNA]</scope>
    <source>
        <strain evidence="1 2">cv. SW786</strain>
    </source>
</reference>
<sequence>MEPNALWRTVITNKYGIDEGGWCFGVSNESHGVSLWKFIRGSWGRFSQNTRFVVGRGLRICFWDDLWCGELPLKGAFLLLYCIARDRNAYVAEHLCWHNGIAHWDVLFVKPLQDWELESMEVFSAPLLYSTMVGRNEEVKLVWLVAHSGSFEVKLYYTVLSGRNSQSFPWKSI</sequence>
<dbReference type="EMBL" id="LRBV02000010">
    <property type="status" value="NOT_ANNOTATED_CDS"/>
    <property type="molecule type" value="Genomic_DNA"/>
</dbReference>
<dbReference type="OMA" id="WRTVITN"/>
<proteinExistence type="predicted"/>
<accession>A0A7N2RCI9</accession>
<evidence type="ECO:0008006" key="3">
    <source>
        <dbReference type="Google" id="ProtNLM"/>
    </source>
</evidence>
<dbReference type="PANTHER" id="PTHR36617:SF15">
    <property type="entry name" value="REVERSE TRANSCRIPTASE ZINC-BINDING DOMAIN-CONTAINING PROTEIN"/>
    <property type="match status" value="1"/>
</dbReference>
<protein>
    <recommendedName>
        <fullName evidence="3">Reverse transcriptase zinc-binding domain-containing protein</fullName>
    </recommendedName>
</protein>
<dbReference type="InParanoid" id="A0A7N2RCI9"/>